<feature type="transmembrane region" description="Helical" evidence="7">
    <location>
        <begin position="6"/>
        <end position="25"/>
    </location>
</feature>
<dbReference type="PANTHER" id="PTHR21355">
    <property type="entry name" value="G-PROTEIN COUPLED RECEPTOR-ASSOCIATED PROTEIN LMBRD2"/>
    <property type="match status" value="1"/>
</dbReference>
<evidence type="ECO:0000313" key="8">
    <source>
        <dbReference type="EMBL" id="MBW15762.1"/>
    </source>
</evidence>
<feature type="transmembrane region" description="Helical" evidence="7">
    <location>
        <begin position="457"/>
        <end position="479"/>
    </location>
</feature>
<accession>A0A2H8TQ50</accession>
<name>A0A2H8TQ50_9HEMI</name>
<evidence type="ECO:0000256" key="6">
    <source>
        <dbReference type="SAM" id="MobiDB-lite"/>
    </source>
</evidence>
<feature type="transmembrane region" description="Helical" evidence="7">
    <location>
        <begin position="103"/>
        <end position="123"/>
    </location>
</feature>
<feature type="transmembrane region" description="Helical" evidence="7">
    <location>
        <begin position="32"/>
        <end position="52"/>
    </location>
</feature>
<evidence type="ECO:0000256" key="7">
    <source>
        <dbReference type="SAM" id="Phobius"/>
    </source>
</evidence>
<feature type="transmembrane region" description="Helical" evidence="7">
    <location>
        <begin position="143"/>
        <end position="161"/>
    </location>
</feature>
<sequence length="657" mass="76170">MTVGIFSAEVIFAFILTTVILNRYGNWKTQNIVVTIAVLIAWYFSLLIIFVLPIDISLAAYRKCVQDAYNHYDNITNSSQDSSVCKKPWSYVPESTLPNMWRVVYWTSQFLTWFIMPVMQYYVKSGEFTLKDKLKNAIKSNTLYYSTLLLIITILIIYIALKPGVHLDWQKLKAIASSASNTWGLFLLILLLGIALVDIPRELWRSSQIDYTLKKVYFKLSKLNTEKLESEGALEDVLESIKSVSINMSPNDTLYDCFQIILKKVPEDQQDFLKNVRSNSRNHTTPPSIGMLTRLHKQLIVAVHMYHRTETQGSLMLEKAIFLEDINSNMTSRDRKFKKMFNKPSKLNSYADTSTIEWYWWCCLHPMMLRALSVITGILSVIIVWSEMTFFKKQPVLSIFALMVNMAKQNNDYVMIQVLSTLSIAYLAYCTYSTIFKIKLLNIYYLAPNHQTTESSLIFFGLLLSRLTSPMCLNFLGLIHMDSHVIKSRILETDYTQIMGHMDVITIISDGFNVYFPTLIVAVCLATYFNVGTRILSILGFPQFLEDDDLVIDYIQEGRLLVVREKERRERKIRGNEMRRKYRERSIQNTNEDVEERVPPSRKDNMKSYLLDNADPIDRSYHSYSTNNTPDVERQLPSVSTRPNSTWEPPRNIFSDL</sequence>
<dbReference type="Pfam" id="PF04791">
    <property type="entry name" value="LMBR1"/>
    <property type="match status" value="1"/>
</dbReference>
<organism evidence="8">
    <name type="scientific">Melanaphis sacchari</name>
    <dbReference type="NCBI Taxonomy" id="742174"/>
    <lineage>
        <taxon>Eukaryota</taxon>
        <taxon>Metazoa</taxon>
        <taxon>Ecdysozoa</taxon>
        <taxon>Arthropoda</taxon>
        <taxon>Hexapoda</taxon>
        <taxon>Insecta</taxon>
        <taxon>Pterygota</taxon>
        <taxon>Neoptera</taxon>
        <taxon>Paraneoptera</taxon>
        <taxon>Hemiptera</taxon>
        <taxon>Sternorrhyncha</taxon>
        <taxon>Aphidomorpha</taxon>
        <taxon>Aphidoidea</taxon>
        <taxon>Aphididae</taxon>
        <taxon>Aphidini</taxon>
        <taxon>Melanaphis</taxon>
    </lineage>
</organism>
<dbReference type="OrthoDB" id="203099at2759"/>
<evidence type="ECO:0000256" key="5">
    <source>
        <dbReference type="ARBA" id="ARBA00023136"/>
    </source>
</evidence>
<reference evidence="8" key="1">
    <citation type="submission" date="2017-10" db="EMBL/GenBank/DDBJ databases">
        <title>Transcriptome Assembly of Sugarcane Aphid Adults.</title>
        <authorList>
            <person name="Scully E.D."/>
            <person name="Palmer N.A."/>
            <person name="Geib S.M."/>
            <person name="Sarath G."/>
            <person name="Sattler S.E."/>
        </authorList>
    </citation>
    <scope>NUCLEOTIDE SEQUENCE</scope>
    <source>
        <tissue evidence="8">Whole body</tissue>
    </source>
</reference>
<feature type="transmembrane region" description="Helical" evidence="7">
    <location>
        <begin position="413"/>
        <end position="436"/>
    </location>
</feature>
<feature type="compositionally biased region" description="Basic and acidic residues" evidence="6">
    <location>
        <begin position="596"/>
        <end position="606"/>
    </location>
</feature>
<keyword evidence="3 7" id="KW-0812">Transmembrane</keyword>
<feature type="transmembrane region" description="Helical" evidence="7">
    <location>
        <begin position="181"/>
        <end position="199"/>
    </location>
</feature>
<dbReference type="GO" id="GO:0016020">
    <property type="term" value="C:membrane"/>
    <property type="evidence" value="ECO:0007669"/>
    <property type="project" value="UniProtKB-SubCell"/>
</dbReference>
<dbReference type="PANTHER" id="PTHR21355:SF0">
    <property type="entry name" value="G-PROTEIN COUPLED RECEPTOR-ASSOCIATED PROTEIN LMBRD2"/>
    <property type="match status" value="1"/>
</dbReference>
<feature type="transmembrane region" description="Helical" evidence="7">
    <location>
        <begin position="512"/>
        <end position="531"/>
    </location>
</feature>
<evidence type="ECO:0000256" key="1">
    <source>
        <dbReference type="ARBA" id="ARBA00004141"/>
    </source>
</evidence>
<feature type="transmembrane region" description="Helical" evidence="7">
    <location>
        <begin position="367"/>
        <end position="385"/>
    </location>
</feature>
<dbReference type="InterPro" id="IPR051584">
    <property type="entry name" value="GPCR-associated_LMBR1"/>
</dbReference>
<feature type="region of interest" description="Disordered" evidence="6">
    <location>
        <begin position="583"/>
        <end position="657"/>
    </location>
</feature>
<dbReference type="GeneID" id="112602937"/>
<feature type="compositionally biased region" description="Polar residues" evidence="6">
    <location>
        <begin position="637"/>
        <end position="647"/>
    </location>
</feature>
<comment type="subcellular location">
    <subcellularLocation>
        <location evidence="1">Membrane</location>
        <topology evidence="1">Multi-pass membrane protein</topology>
    </subcellularLocation>
</comment>
<evidence type="ECO:0000256" key="4">
    <source>
        <dbReference type="ARBA" id="ARBA00022989"/>
    </source>
</evidence>
<evidence type="ECO:0000256" key="2">
    <source>
        <dbReference type="ARBA" id="ARBA00010487"/>
    </source>
</evidence>
<comment type="similarity">
    <text evidence="2">Belongs to the LIMR family.</text>
</comment>
<evidence type="ECO:0000256" key="3">
    <source>
        <dbReference type="ARBA" id="ARBA00022692"/>
    </source>
</evidence>
<dbReference type="EMBL" id="GFXV01003957">
    <property type="protein sequence ID" value="MBW15762.1"/>
    <property type="molecule type" value="Transcribed_RNA"/>
</dbReference>
<keyword evidence="5 7" id="KW-0472">Membrane</keyword>
<dbReference type="AlphaFoldDB" id="A0A2H8TQ50"/>
<dbReference type="RefSeq" id="XP_025207092.1">
    <property type="nucleotide sequence ID" value="XM_025351307.1"/>
</dbReference>
<protein>
    <submittedName>
        <fullName evidence="8">LMBR1 domain-containing protein 2</fullName>
    </submittedName>
</protein>
<dbReference type="InterPro" id="IPR006876">
    <property type="entry name" value="LMBR1-like_membr_prot"/>
</dbReference>
<proteinExistence type="inferred from homology"/>
<keyword evidence="4 7" id="KW-1133">Transmembrane helix</keyword>